<protein>
    <submittedName>
        <fullName evidence="3">Class I SAM-dependent methyltransferase</fullName>
    </submittedName>
</protein>
<dbReference type="RefSeq" id="WP_377393400.1">
    <property type="nucleotide sequence ID" value="NZ_JBHSAN010000035.1"/>
</dbReference>
<evidence type="ECO:0000313" key="4">
    <source>
        <dbReference type="Proteomes" id="UP001597478"/>
    </source>
</evidence>
<proteinExistence type="predicted"/>
<reference evidence="4" key="1">
    <citation type="journal article" date="2019" name="Int. J. Syst. Evol. Microbiol.">
        <title>The Global Catalogue of Microorganisms (GCM) 10K type strain sequencing project: providing services to taxonomists for standard genome sequencing and annotation.</title>
        <authorList>
            <consortium name="The Broad Institute Genomics Platform"/>
            <consortium name="The Broad Institute Genome Sequencing Center for Infectious Disease"/>
            <person name="Wu L."/>
            <person name="Ma J."/>
        </authorList>
    </citation>
    <scope>NUCLEOTIDE SEQUENCE [LARGE SCALE GENOMIC DNA]</scope>
    <source>
        <strain evidence="4">IBRC-M 10906</strain>
    </source>
</reference>
<accession>A0ABW5WEM6</accession>
<dbReference type="SUPFAM" id="SSF46785">
    <property type="entry name" value="Winged helix' DNA-binding domain"/>
    <property type="match status" value="1"/>
</dbReference>
<dbReference type="SUPFAM" id="SSF53335">
    <property type="entry name" value="S-adenosyl-L-methionine-dependent methyltransferases"/>
    <property type="match status" value="1"/>
</dbReference>
<dbReference type="Gene3D" id="3.40.50.150">
    <property type="entry name" value="Vaccinia Virus protein VP39"/>
    <property type="match status" value="1"/>
</dbReference>
<dbReference type="InterPro" id="IPR036390">
    <property type="entry name" value="WH_DNA-bd_sf"/>
</dbReference>
<dbReference type="GO" id="GO:0032259">
    <property type="term" value="P:methylation"/>
    <property type="evidence" value="ECO:0007669"/>
    <property type="project" value="UniProtKB-KW"/>
</dbReference>
<dbReference type="GO" id="GO:0008168">
    <property type="term" value="F:methyltransferase activity"/>
    <property type="evidence" value="ECO:0007669"/>
    <property type="project" value="UniProtKB-KW"/>
</dbReference>
<evidence type="ECO:0000313" key="3">
    <source>
        <dbReference type="EMBL" id="MFD2801621.1"/>
    </source>
</evidence>
<dbReference type="Gene3D" id="1.10.10.10">
    <property type="entry name" value="Winged helix-like DNA-binding domain superfamily/Winged helix DNA-binding domain"/>
    <property type="match status" value="1"/>
</dbReference>
<gene>
    <name evidence="3" type="ORF">ACFS2C_19715</name>
</gene>
<dbReference type="InterPro" id="IPR036388">
    <property type="entry name" value="WH-like_DNA-bd_sf"/>
</dbReference>
<keyword evidence="3" id="KW-0489">Methyltransferase</keyword>
<dbReference type="InterPro" id="IPR029063">
    <property type="entry name" value="SAM-dependent_MTases_sf"/>
</dbReference>
<dbReference type="Pfam" id="PF21320">
    <property type="entry name" value="WHD_Rv2258c"/>
    <property type="match status" value="1"/>
</dbReference>
<sequence length="352" mass="37413">MDKQRVEEFAGRLFGFYTGALLSDLIAIGHRTGLFEAAAQGPATSAELATRAGLQERYVREWLGAMATSGVLDYAAATAAFTLPAEHAVCLTGPASANLAPFSEATTLLGQHVDGVERAFREGGGVPYEEFRPRFTAVMDGLSRGVFDEQLLTAILPVTGELPRRLEQGVRAAEIGCGTGHALTLLARAFPASEFTGFDLAADAIEQGRAEAADQGLTNVSFEVLDVAELPADPVFTAVFAFDTIHDQATPAAVLRRVHEVLEPGGWFVMMDTKAATDLEANLQNPFAPLLYSISTLHCMTVSLARRGAGLGTVWGEQLAKTMFADAGFGAVDVHDVPDDPLDAVYVTRKPA</sequence>
<dbReference type="InterPro" id="IPR025714">
    <property type="entry name" value="Methyltranfer_dom"/>
</dbReference>
<feature type="domain" description="S-adenosylmethionine-dependent methyltransferase Rv2258c-like winged HTH" evidence="2">
    <location>
        <begin position="22"/>
        <end position="92"/>
    </location>
</feature>
<dbReference type="EMBL" id="JBHUOF010000034">
    <property type="protein sequence ID" value="MFD2801621.1"/>
    <property type="molecule type" value="Genomic_DNA"/>
</dbReference>
<comment type="caution">
    <text evidence="3">The sequence shown here is derived from an EMBL/GenBank/DDBJ whole genome shotgun (WGS) entry which is preliminary data.</text>
</comment>
<dbReference type="PANTHER" id="PTHR45128">
    <property type="entry name" value="METHYLTRANSFERASE TYPE 11"/>
    <property type="match status" value="1"/>
</dbReference>
<dbReference type="InterPro" id="IPR048711">
    <property type="entry name" value="WHD_Rv2258c"/>
</dbReference>
<dbReference type="Pfam" id="PF13847">
    <property type="entry name" value="Methyltransf_31"/>
    <property type="match status" value="1"/>
</dbReference>
<evidence type="ECO:0000259" key="1">
    <source>
        <dbReference type="Pfam" id="PF13847"/>
    </source>
</evidence>
<keyword evidence="3" id="KW-0808">Transferase</keyword>
<dbReference type="PANTHER" id="PTHR45128:SF1">
    <property type="entry name" value="S-ADENOSYLMETHIONINE-DEPENDENT METHYLTRANSFERASE RV2258C"/>
    <property type="match status" value="1"/>
</dbReference>
<dbReference type="Proteomes" id="UP001597478">
    <property type="component" value="Unassembled WGS sequence"/>
</dbReference>
<dbReference type="InterPro" id="IPR053173">
    <property type="entry name" value="SAM-binding_MTase"/>
</dbReference>
<organism evidence="3 4">
    <name type="scientific">Prauserella oleivorans</name>
    <dbReference type="NCBI Taxonomy" id="1478153"/>
    <lineage>
        <taxon>Bacteria</taxon>
        <taxon>Bacillati</taxon>
        <taxon>Actinomycetota</taxon>
        <taxon>Actinomycetes</taxon>
        <taxon>Pseudonocardiales</taxon>
        <taxon>Pseudonocardiaceae</taxon>
        <taxon>Prauserella</taxon>
    </lineage>
</organism>
<keyword evidence="4" id="KW-1185">Reference proteome</keyword>
<name>A0ABW5WEM6_9PSEU</name>
<feature type="domain" description="Methyltransferase" evidence="1">
    <location>
        <begin position="168"/>
        <end position="288"/>
    </location>
</feature>
<dbReference type="CDD" id="cd02440">
    <property type="entry name" value="AdoMet_MTases"/>
    <property type="match status" value="1"/>
</dbReference>
<evidence type="ECO:0000259" key="2">
    <source>
        <dbReference type="Pfam" id="PF21320"/>
    </source>
</evidence>